<feature type="transmembrane region" description="Helical" evidence="1">
    <location>
        <begin position="19"/>
        <end position="38"/>
    </location>
</feature>
<keyword evidence="1" id="KW-0812">Transmembrane</keyword>
<protein>
    <submittedName>
        <fullName evidence="2">Uncharacterized protein</fullName>
    </submittedName>
</protein>
<gene>
    <name evidence="2" type="ORF">RQP59_14125</name>
</gene>
<keyword evidence="1" id="KW-1133">Transmembrane helix</keyword>
<keyword evidence="1" id="KW-0472">Membrane</keyword>
<organism evidence="2">
    <name type="scientific">Enterobacter chuandaensis</name>
    <dbReference type="NCBI Taxonomy" id="2497875"/>
    <lineage>
        <taxon>Bacteria</taxon>
        <taxon>Pseudomonadati</taxon>
        <taxon>Pseudomonadota</taxon>
        <taxon>Gammaproteobacteria</taxon>
        <taxon>Enterobacterales</taxon>
        <taxon>Enterobacteriaceae</taxon>
        <taxon>Enterobacter</taxon>
        <taxon>Enterobacter cloacae complex</taxon>
    </lineage>
</organism>
<sequence length="177" mass="20923">MTAIPVQTTLDLTDVLSKFVVPLLVAALAAYFSTKFALNKFYKEKWWEKRLEAFTEIINIAYRIKMSNDYFLRCEYARMEPGESRFKPHPKEIEENLRTEYWLDLQELERIAQLADFTLTTKVKSLLDVYVNARKKMMDDWYEDAIESYEASEKDLKLSEKLLSDLVAEAKRELKIN</sequence>
<reference evidence="2" key="1">
    <citation type="submission" date="2023-09" db="EMBL/GenBank/DDBJ databases">
        <title>Coexistence of blaNDM-1 and blaKPC-2 in Enterobacter chuandaensis.</title>
        <authorList>
            <person name="Chen R."/>
        </authorList>
    </citation>
    <scope>NUCLEOTIDE SEQUENCE</scope>
    <source>
        <strain evidence="2">FAHZZU5885</strain>
    </source>
</reference>
<dbReference type="RefSeq" id="WP_322920701.1">
    <property type="nucleotide sequence ID" value="NZ_CP135253.1"/>
</dbReference>
<name>A0AA96RR70_9ENTR</name>
<accession>A0AA96RR70</accession>
<dbReference type="KEGG" id="echu:RQP59_14125"/>
<dbReference type="EMBL" id="CP135253">
    <property type="protein sequence ID" value="WNS36233.1"/>
    <property type="molecule type" value="Genomic_DNA"/>
</dbReference>
<evidence type="ECO:0000313" key="2">
    <source>
        <dbReference type="EMBL" id="WNS36233.1"/>
    </source>
</evidence>
<dbReference type="AlphaFoldDB" id="A0AA96RR70"/>
<proteinExistence type="predicted"/>
<evidence type="ECO:0000256" key="1">
    <source>
        <dbReference type="SAM" id="Phobius"/>
    </source>
</evidence>